<evidence type="ECO:0000313" key="2">
    <source>
        <dbReference type="Proteomes" id="UP000325333"/>
    </source>
</evidence>
<sequence length="37" mass="4265">MFFHKEINAIIIFGIAKFLTIKTTYCFKNVLGSARNN</sequence>
<organism evidence="1 2">
    <name type="scientific">Azospirillum argentinense</name>
    <dbReference type="NCBI Taxonomy" id="2970906"/>
    <lineage>
        <taxon>Bacteria</taxon>
        <taxon>Pseudomonadati</taxon>
        <taxon>Pseudomonadota</taxon>
        <taxon>Alphaproteobacteria</taxon>
        <taxon>Rhodospirillales</taxon>
        <taxon>Azospirillaceae</taxon>
        <taxon>Azospirillum</taxon>
    </lineage>
</organism>
<accession>A0A5B0KQ35</accession>
<comment type="caution">
    <text evidence="1">The sequence shown here is derived from an EMBL/GenBank/DDBJ whole genome shotgun (WGS) entry which is preliminary data.</text>
</comment>
<dbReference type="Proteomes" id="UP000325333">
    <property type="component" value="Unassembled WGS sequence"/>
</dbReference>
<reference evidence="1 2" key="1">
    <citation type="submission" date="2019-07" db="EMBL/GenBank/DDBJ databases">
        <title>Genome sequencing of the stress-tolerant strain Azospirillum brasilense Az19.</title>
        <authorList>
            <person name="Maroniche G.A."/>
            <person name="Garcia J.E."/>
            <person name="Pagnussat L."/>
            <person name="Amenta M."/>
            <person name="Creus C.M."/>
        </authorList>
    </citation>
    <scope>NUCLEOTIDE SEQUENCE [LARGE SCALE GENOMIC DNA]</scope>
    <source>
        <strain evidence="1 2">Az19</strain>
    </source>
</reference>
<gene>
    <name evidence="1" type="ORF">FH063_002241</name>
</gene>
<dbReference type="AlphaFoldDB" id="A0A5B0KQ35"/>
<proteinExistence type="predicted"/>
<evidence type="ECO:0000313" key="1">
    <source>
        <dbReference type="EMBL" id="KAA1054006.1"/>
    </source>
</evidence>
<name>A0A5B0KQ35_9PROT</name>
<dbReference type="EMBL" id="VEWN01000012">
    <property type="protein sequence ID" value="KAA1054006.1"/>
    <property type="molecule type" value="Genomic_DNA"/>
</dbReference>
<protein>
    <submittedName>
        <fullName evidence="1">Uncharacterized protein</fullName>
    </submittedName>
</protein>